<comment type="caution">
    <text evidence="2">The sequence shown here is derived from an EMBL/GenBank/DDBJ whole genome shotgun (WGS) entry which is preliminary data.</text>
</comment>
<dbReference type="Proteomes" id="UP000266841">
    <property type="component" value="Unassembled WGS sequence"/>
</dbReference>
<sequence length="26" mass="3031">HMYPEIEQGHSFLAEFEDPVPVSDQE</sequence>
<name>K0QYK1_THAOC</name>
<accession>K0QYK1</accession>
<proteinExistence type="predicted"/>
<dbReference type="EMBL" id="AGNL01050504">
    <property type="protein sequence ID" value="EJK43880.1"/>
    <property type="molecule type" value="Genomic_DNA"/>
</dbReference>
<organism evidence="2 3">
    <name type="scientific">Thalassiosira oceanica</name>
    <name type="common">Marine diatom</name>
    <dbReference type="NCBI Taxonomy" id="159749"/>
    <lineage>
        <taxon>Eukaryota</taxon>
        <taxon>Sar</taxon>
        <taxon>Stramenopiles</taxon>
        <taxon>Ochrophyta</taxon>
        <taxon>Bacillariophyta</taxon>
        <taxon>Coscinodiscophyceae</taxon>
        <taxon>Thalassiosirophycidae</taxon>
        <taxon>Thalassiosirales</taxon>
        <taxon>Thalassiosiraceae</taxon>
        <taxon>Thalassiosira</taxon>
    </lineage>
</organism>
<evidence type="ECO:0000313" key="2">
    <source>
        <dbReference type="EMBL" id="EJK43880.1"/>
    </source>
</evidence>
<evidence type="ECO:0000313" key="3">
    <source>
        <dbReference type="Proteomes" id="UP000266841"/>
    </source>
</evidence>
<protein>
    <submittedName>
        <fullName evidence="2">Uncharacterized protein</fullName>
    </submittedName>
</protein>
<feature type="non-terminal residue" evidence="2">
    <location>
        <position position="1"/>
    </location>
</feature>
<gene>
    <name evidence="2" type="ORF">THAOC_37633</name>
</gene>
<keyword evidence="3" id="KW-1185">Reference proteome</keyword>
<dbReference type="AlphaFoldDB" id="K0QYK1"/>
<feature type="region of interest" description="Disordered" evidence="1">
    <location>
        <begin position="1"/>
        <end position="26"/>
    </location>
</feature>
<evidence type="ECO:0000256" key="1">
    <source>
        <dbReference type="SAM" id="MobiDB-lite"/>
    </source>
</evidence>
<reference evidence="2 3" key="1">
    <citation type="journal article" date="2012" name="Genome Biol.">
        <title>Genome and low-iron response of an oceanic diatom adapted to chronic iron limitation.</title>
        <authorList>
            <person name="Lommer M."/>
            <person name="Specht M."/>
            <person name="Roy A.S."/>
            <person name="Kraemer L."/>
            <person name="Andreson R."/>
            <person name="Gutowska M.A."/>
            <person name="Wolf J."/>
            <person name="Bergner S.V."/>
            <person name="Schilhabel M.B."/>
            <person name="Klostermeier U.C."/>
            <person name="Beiko R.G."/>
            <person name="Rosenstiel P."/>
            <person name="Hippler M."/>
            <person name="Laroche J."/>
        </authorList>
    </citation>
    <scope>NUCLEOTIDE SEQUENCE [LARGE SCALE GENOMIC DNA]</scope>
    <source>
        <strain evidence="2 3">CCMP1005</strain>
    </source>
</reference>